<accession>A0A443N2P8</accession>
<dbReference type="EMBL" id="QPKB01000001">
    <property type="protein sequence ID" value="RWR72782.1"/>
    <property type="molecule type" value="Genomic_DNA"/>
</dbReference>
<reference evidence="1 2" key="1">
    <citation type="journal article" date="2019" name="Nat. Plants">
        <title>Stout camphor tree genome fills gaps in understanding of flowering plant genome evolution.</title>
        <authorList>
            <person name="Chaw S.M."/>
            <person name="Liu Y.C."/>
            <person name="Wu Y.W."/>
            <person name="Wang H.Y."/>
            <person name="Lin C.I."/>
            <person name="Wu C.S."/>
            <person name="Ke H.M."/>
            <person name="Chang L.Y."/>
            <person name="Hsu C.Y."/>
            <person name="Yang H.T."/>
            <person name="Sudianto E."/>
            <person name="Hsu M.H."/>
            <person name="Wu K.P."/>
            <person name="Wang L.N."/>
            <person name="Leebens-Mack J.H."/>
            <person name="Tsai I.J."/>
        </authorList>
    </citation>
    <scope>NUCLEOTIDE SEQUENCE [LARGE SCALE GENOMIC DNA]</scope>
    <source>
        <strain evidence="2">cv. Chaw 1501</strain>
        <tissue evidence="1">Young leaves</tissue>
    </source>
</reference>
<comment type="caution">
    <text evidence="1">The sequence shown here is derived from an EMBL/GenBank/DDBJ whole genome shotgun (WGS) entry which is preliminary data.</text>
</comment>
<keyword evidence="2" id="KW-1185">Reference proteome</keyword>
<sequence>MGSCLSSETESVTSSTAKVISSAGLLREYSVPVTASQVLQTETDTPASFFLCNSDKLYFDSYIPPLKSHEQLQVDQIYFLLPIIKLKHPLTASGMAALAVKASTALSEVSTKKSRRRKKIQVLPVSDVNQGDDESEGFGGLKRLEKKDTRLTRSGSMRKLQSNASRKAKIAYRSFRMRLSTIHEETAGH</sequence>
<dbReference type="Pfam" id="PF14009">
    <property type="entry name" value="PADRE"/>
    <property type="match status" value="1"/>
</dbReference>
<organism evidence="1 2">
    <name type="scientific">Cinnamomum micranthum f. kanehirae</name>
    <dbReference type="NCBI Taxonomy" id="337451"/>
    <lineage>
        <taxon>Eukaryota</taxon>
        <taxon>Viridiplantae</taxon>
        <taxon>Streptophyta</taxon>
        <taxon>Embryophyta</taxon>
        <taxon>Tracheophyta</taxon>
        <taxon>Spermatophyta</taxon>
        <taxon>Magnoliopsida</taxon>
        <taxon>Magnoliidae</taxon>
        <taxon>Laurales</taxon>
        <taxon>Lauraceae</taxon>
        <taxon>Cinnamomum</taxon>
    </lineage>
</organism>
<evidence type="ECO:0000313" key="2">
    <source>
        <dbReference type="Proteomes" id="UP000283530"/>
    </source>
</evidence>
<dbReference type="AlphaFoldDB" id="A0A443N2P8"/>
<name>A0A443N2P8_9MAGN</name>
<dbReference type="Proteomes" id="UP000283530">
    <property type="component" value="Unassembled WGS sequence"/>
</dbReference>
<gene>
    <name evidence="1" type="ORF">CKAN_00102200</name>
</gene>
<dbReference type="PANTHER" id="PTHR33052">
    <property type="entry name" value="DUF4228 DOMAIN PROTEIN-RELATED"/>
    <property type="match status" value="1"/>
</dbReference>
<evidence type="ECO:0000313" key="1">
    <source>
        <dbReference type="EMBL" id="RWR72782.1"/>
    </source>
</evidence>
<proteinExistence type="predicted"/>
<protein>
    <submittedName>
        <fullName evidence="1">Poly polymerase</fullName>
    </submittedName>
</protein>
<dbReference type="OrthoDB" id="693945at2759"/>
<dbReference type="InterPro" id="IPR025322">
    <property type="entry name" value="PADRE_dom"/>
</dbReference>